<keyword evidence="3" id="KW-1003">Cell membrane</keyword>
<evidence type="ECO:0000256" key="6">
    <source>
        <dbReference type="ARBA" id="ARBA00023136"/>
    </source>
</evidence>
<evidence type="ECO:0000256" key="5">
    <source>
        <dbReference type="ARBA" id="ARBA00022989"/>
    </source>
</evidence>
<dbReference type="PANTHER" id="PTHR33452:SF1">
    <property type="entry name" value="INNER MEMBRANE PROTEIN YPHA-RELATED"/>
    <property type="match status" value="1"/>
</dbReference>
<reference evidence="9" key="1">
    <citation type="journal article" date="2019" name="Int. J. Syst. Evol. Microbiol.">
        <title>The Global Catalogue of Microorganisms (GCM) 10K type strain sequencing project: providing services to taxonomists for standard genome sequencing and annotation.</title>
        <authorList>
            <consortium name="The Broad Institute Genomics Platform"/>
            <consortium name="The Broad Institute Genome Sequencing Center for Infectious Disease"/>
            <person name="Wu L."/>
            <person name="Ma J."/>
        </authorList>
    </citation>
    <scope>NUCLEOTIDE SEQUENCE [LARGE SCALE GENOMIC DNA]</scope>
    <source>
        <strain evidence="9">CGMCC 1.15304</strain>
    </source>
</reference>
<evidence type="ECO:0000256" key="3">
    <source>
        <dbReference type="ARBA" id="ARBA00022475"/>
    </source>
</evidence>
<dbReference type="EMBL" id="JBHSCR010000035">
    <property type="protein sequence ID" value="MFC4349698.1"/>
    <property type="molecule type" value="Genomic_DNA"/>
</dbReference>
<keyword evidence="6 7" id="KW-0472">Membrane</keyword>
<dbReference type="Proteomes" id="UP001595776">
    <property type="component" value="Unassembled WGS sequence"/>
</dbReference>
<name>A0ABV8UFY5_9PROT</name>
<comment type="subcellular location">
    <subcellularLocation>
        <location evidence="1">Cell membrane</location>
        <topology evidence="1">Multi-pass membrane protein</topology>
    </subcellularLocation>
</comment>
<feature type="transmembrane region" description="Helical" evidence="7">
    <location>
        <begin position="21"/>
        <end position="40"/>
    </location>
</feature>
<organism evidence="8 9">
    <name type="scientific">Kordiimonas lipolytica</name>
    <dbReference type="NCBI Taxonomy" id="1662421"/>
    <lineage>
        <taxon>Bacteria</taxon>
        <taxon>Pseudomonadati</taxon>
        <taxon>Pseudomonadota</taxon>
        <taxon>Alphaproteobacteria</taxon>
        <taxon>Kordiimonadales</taxon>
        <taxon>Kordiimonadaceae</taxon>
        <taxon>Kordiimonas</taxon>
    </lineage>
</organism>
<evidence type="ECO:0000256" key="7">
    <source>
        <dbReference type="SAM" id="Phobius"/>
    </source>
</evidence>
<dbReference type="RefSeq" id="WP_231727132.1">
    <property type="nucleotide sequence ID" value="NZ_JBHSCR010000035.1"/>
</dbReference>
<dbReference type="InterPro" id="IPR032808">
    <property type="entry name" value="DoxX"/>
</dbReference>
<evidence type="ECO:0000256" key="2">
    <source>
        <dbReference type="ARBA" id="ARBA00006679"/>
    </source>
</evidence>
<comment type="similarity">
    <text evidence="2">Belongs to the DoxX family.</text>
</comment>
<feature type="transmembrane region" description="Helical" evidence="7">
    <location>
        <begin position="97"/>
        <end position="117"/>
    </location>
</feature>
<accession>A0ABV8UFY5</accession>
<dbReference type="PANTHER" id="PTHR33452">
    <property type="entry name" value="OXIDOREDUCTASE CATD-RELATED"/>
    <property type="match status" value="1"/>
</dbReference>
<keyword evidence="4 7" id="KW-0812">Transmembrane</keyword>
<keyword evidence="9" id="KW-1185">Reference proteome</keyword>
<evidence type="ECO:0000313" key="9">
    <source>
        <dbReference type="Proteomes" id="UP001595776"/>
    </source>
</evidence>
<proteinExistence type="inferred from homology"/>
<dbReference type="InterPro" id="IPR051907">
    <property type="entry name" value="DoxX-like_oxidoreductase"/>
</dbReference>
<gene>
    <name evidence="8" type="ORF">ACFO5Q_17740</name>
</gene>
<evidence type="ECO:0000256" key="1">
    <source>
        <dbReference type="ARBA" id="ARBA00004651"/>
    </source>
</evidence>
<dbReference type="Pfam" id="PF07681">
    <property type="entry name" value="DoxX"/>
    <property type="match status" value="1"/>
</dbReference>
<evidence type="ECO:0000256" key="4">
    <source>
        <dbReference type="ARBA" id="ARBA00022692"/>
    </source>
</evidence>
<protein>
    <submittedName>
        <fullName evidence="8">DoxX family protein</fullName>
    </submittedName>
</protein>
<keyword evidence="5 7" id="KW-1133">Transmembrane helix</keyword>
<evidence type="ECO:0000313" key="8">
    <source>
        <dbReference type="EMBL" id="MFC4349698.1"/>
    </source>
</evidence>
<comment type="caution">
    <text evidence="8">The sequence shown here is derived from an EMBL/GenBank/DDBJ whole genome shotgun (WGS) entry which is preliminary data.</text>
</comment>
<sequence length="151" mass="17016">MNQLIEKYRFLSDRVMQAFGVQDYLLLFLRVWIAKIFYLSGRSKVGSGFLTPSDLTVMLFEEEYALPFVDPDVAAHLALYAETFLPLMLMVGLGSRFAAAGLMGMTLVIQLFVYPGYFPEHTTWIAALLPIVMMGAGRLSLDRLLVLRIAK</sequence>
<feature type="transmembrane region" description="Helical" evidence="7">
    <location>
        <begin position="123"/>
        <end position="141"/>
    </location>
</feature>